<evidence type="ECO:0000256" key="1">
    <source>
        <dbReference type="ARBA" id="ARBA00022475"/>
    </source>
</evidence>
<evidence type="ECO:0000313" key="8">
    <source>
        <dbReference type="Proteomes" id="UP000198832"/>
    </source>
</evidence>
<reference evidence="7 8" key="1">
    <citation type="submission" date="2016-10" db="EMBL/GenBank/DDBJ databases">
        <authorList>
            <person name="de Groot N.N."/>
        </authorList>
    </citation>
    <scope>NUCLEOTIDE SEQUENCE [LARGE SCALE GENOMIC DNA]</scope>
    <source>
        <strain evidence="7 8">CGMCC 1.7056</strain>
    </source>
</reference>
<feature type="transmembrane region" description="Helical" evidence="6">
    <location>
        <begin position="117"/>
        <end position="137"/>
    </location>
</feature>
<evidence type="ECO:0000256" key="4">
    <source>
        <dbReference type="ARBA" id="ARBA00023136"/>
    </source>
</evidence>
<evidence type="ECO:0000313" key="7">
    <source>
        <dbReference type="EMBL" id="SFB73899.1"/>
    </source>
</evidence>
<feature type="transmembrane region" description="Helical" evidence="6">
    <location>
        <begin position="217"/>
        <end position="234"/>
    </location>
</feature>
<dbReference type="AlphaFoldDB" id="A0A1I1DFY6"/>
<dbReference type="Proteomes" id="UP000198832">
    <property type="component" value="Unassembled WGS sequence"/>
</dbReference>
<feature type="transmembrane region" description="Helical" evidence="6">
    <location>
        <begin position="257"/>
        <end position="278"/>
    </location>
</feature>
<keyword evidence="4 6" id="KW-0472">Membrane</keyword>
<keyword evidence="8" id="KW-1185">Reference proteome</keyword>
<dbReference type="GO" id="GO:0005576">
    <property type="term" value="C:extracellular region"/>
    <property type="evidence" value="ECO:0007669"/>
    <property type="project" value="TreeGrafter"/>
</dbReference>
<gene>
    <name evidence="7" type="ORF">SAMN04487968_101237</name>
</gene>
<dbReference type="Pfam" id="PF03699">
    <property type="entry name" value="UPF0182"/>
    <property type="match status" value="1"/>
</dbReference>
<sequence>MSELFDDDPRDSPPRSGSGRTRALVITAVALAVALFLLTTFASLWTDHLWFDRMGYGSVFTRLFRVRAGLFLVFGLIMGGAVAATIMAAYRSRPLIQPAAGDNGLERYRDAVNPIRTWLLVGVAVIAGVFAGASGAGKWRTYLLWRNGGDFGQDDPYFGKDIGFYVFDLPWWHLLVNFVMAASVVALLLSLLVHYLYGGIRLQSQRDRVSPGAQVQLSTLIAIFVLAKAADYWLDRYDLVHGDGPKMTGISFTDDRAVLPAKAILAGIAVICAVLFLVNIWRRTWLLPGVGAALLLISAILLGLIWPAIVQGFQVRPSPDKEIPYLAKNIDATRQAYAIDDSKVMVQNYTAQANASGPASLAQDLDAQVASAPLVDPLLVHDLFEESQQERSYYSLAEPLDVDRYDIGGKDRALVLGVRELDQSGIDPKDRNWTNLHTTYTHGSGVIAAYANQRPLDDSGESESIQWAQGNQGAQNDLVENGPGQFEQRVYFGEQATTYAVVGRPDGASPVELDLAESGEDAETHTTYDGRGGVPIGSTFRRLMYGIKFGSSSFLLSGRMNENSEVLYNRTPRQRVEKVAPWLTLDDDAYPVVVDGRIQWVLDGYTTTDHYPGSEKDSFQEMTDDVLQQNTGLRTLPTDQINYMRNAVKATVDAYDGTVRLYAWDESDPILHAWSKAFPGTVLPRSAIPDDLLPHLRYPEDLFKVQRFQLAKYHVTDARAFLQGSDWWQVPTDPATPGEHLMAPYRMFLDETGSDKEVWSLSTTFTPNGRNNLSAVMTVNSDATSPEYGTMEVLERPDQQTQGPGQVFSNLKNDSAISSALLPYQGTGSLVTYGNLLTIPTTSHGLMYVMPVYAKQGTSSPYPVLAYVLVSYDNHLGYGKTLQAAITSALKSTGTPQTPTPTSPPSPNPSGSPTPTPSGNPNGNAEQRARALLDEAQTLFTQADAAGKAGDFAKREELLEQAQDKVAQAVALLE</sequence>
<evidence type="ECO:0000256" key="2">
    <source>
        <dbReference type="ARBA" id="ARBA00022692"/>
    </source>
</evidence>
<dbReference type="PANTHER" id="PTHR39344:SF1">
    <property type="entry name" value="UPF0182 PROTEIN SLL1060"/>
    <property type="match status" value="1"/>
</dbReference>
<dbReference type="OrthoDB" id="9763654at2"/>
<dbReference type="PANTHER" id="PTHR39344">
    <property type="entry name" value="UPF0182 PROTEIN SLL1060"/>
    <property type="match status" value="1"/>
</dbReference>
<evidence type="ECO:0000256" key="3">
    <source>
        <dbReference type="ARBA" id="ARBA00022989"/>
    </source>
</evidence>
<evidence type="ECO:0000256" key="5">
    <source>
        <dbReference type="SAM" id="MobiDB-lite"/>
    </source>
</evidence>
<feature type="transmembrane region" description="Helical" evidence="6">
    <location>
        <begin position="66"/>
        <end position="90"/>
    </location>
</feature>
<feature type="compositionally biased region" description="Pro residues" evidence="5">
    <location>
        <begin position="898"/>
        <end position="918"/>
    </location>
</feature>
<feature type="transmembrane region" description="Helical" evidence="6">
    <location>
        <begin position="171"/>
        <end position="197"/>
    </location>
</feature>
<feature type="transmembrane region" description="Helical" evidence="6">
    <location>
        <begin position="23"/>
        <end position="46"/>
    </location>
</feature>
<name>A0A1I1DFY6_9ACTN</name>
<organism evidence="7 8">
    <name type="scientific">Nocardioides terrae</name>
    <dbReference type="NCBI Taxonomy" id="574651"/>
    <lineage>
        <taxon>Bacteria</taxon>
        <taxon>Bacillati</taxon>
        <taxon>Actinomycetota</taxon>
        <taxon>Actinomycetes</taxon>
        <taxon>Propionibacteriales</taxon>
        <taxon>Nocardioidaceae</taxon>
        <taxon>Nocardioides</taxon>
    </lineage>
</organism>
<keyword evidence="1" id="KW-1003">Cell membrane</keyword>
<proteinExistence type="predicted"/>
<dbReference type="InterPro" id="IPR005372">
    <property type="entry name" value="UPF0182"/>
</dbReference>
<dbReference type="RefSeq" id="WP_091119244.1">
    <property type="nucleotide sequence ID" value="NZ_FOLB01000001.1"/>
</dbReference>
<accession>A0A1I1DFY6</accession>
<feature type="region of interest" description="Disordered" evidence="5">
    <location>
        <begin position="891"/>
        <end position="936"/>
    </location>
</feature>
<keyword evidence="2 6" id="KW-0812">Transmembrane</keyword>
<dbReference type="GO" id="GO:0016020">
    <property type="term" value="C:membrane"/>
    <property type="evidence" value="ECO:0007669"/>
    <property type="project" value="InterPro"/>
</dbReference>
<protein>
    <submittedName>
        <fullName evidence="7">Uncharacterized protein</fullName>
    </submittedName>
</protein>
<feature type="transmembrane region" description="Helical" evidence="6">
    <location>
        <begin position="285"/>
        <end position="309"/>
    </location>
</feature>
<evidence type="ECO:0000256" key="6">
    <source>
        <dbReference type="SAM" id="Phobius"/>
    </source>
</evidence>
<dbReference type="EMBL" id="FOLB01000001">
    <property type="protein sequence ID" value="SFB73899.1"/>
    <property type="molecule type" value="Genomic_DNA"/>
</dbReference>
<dbReference type="STRING" id="574651.SAMN04487968_101237"/>
<keyword evidence="3 6" id="KW-1133">Transmembrane helix</keyword>